<feature type="chain" id="PRO_5042952184" description="DUF1579 domain-containing protein" evidence="1">
    <location>
        <begin position="24"/>
        <end position="181"/>
    </location>
</feature>
<protein>
    <recommendedName>
        <fullName evidence="4">DUF1579 domain-containing protein</fullName>
    </recommendedName>
</protein>
<evidence type="ECO:0008006" key="4">
    <source>
        <dbReference type="Google" id="ProtNLM"/>
    </source>
</evidence>
<dbReference type="RefSeq" id="WP_254088335.1">
    <property type="nucleotide sequence ID" value="NZ_JAHESC010000001.1"/>
</dbReference>
<dbReference type="EMBL" id="JAHESC010000001">
    <property type="protein sequence ID" value="MBT1685083.1"/>
    <property type="molecule type" value="Genomic_DNA"/>
</dbReference>
<dbReference type="Proteomes" id="UP001319180">
    <property type="component" value="Unassembled WGS sequence"/>
</dbReference>
<name>A0AAP2D4D3_9BACT</name>
<sequence>MKNTLILLLMLGMHLLFSTAVSAQDAGTDNLKPFAAWIGHWQGESSMKMGNGPARTARMDERVESKLEGTIIVVEGVGKAVNAATQQETVVHHAFGVLSYDLNTKEYKFKTYLKDGRATEAWVKPTGDNAFQWGFDIPNRGKTRYSITIDPAKKTWHETGEFSADGTTWSPFIEMNLTRVD</sequence>
<evidence type="ECO:0000313" key="2">
    <source>
        <dbReference type="EMBL" id="MBT1685083.1"/>
    </source>
</evidence>
<dbReference type="AlphaFoldDB" id="A0AAP2D4D3"/>
<proteinExistence type="predicted"/>
<keyword evidence="1" id="KW-0732">Signal</keyword>
<evidence type="ECO:0000313" key="3">
    <source>
        <dbReference type="Proteomes" id="UP001319180"/>
    </source>
</evidence>
<accession>A0AAP2D4D3</accession>
<feature type="signal peptide" evidence="1">
    <location>
        <begin position="1"/>
        <end position="23"/>
    </location>
</feature>
<gene>
    <name evidence="2" type="ORF">KK078_00870</name>
</gene>
<organism evidence="2 3">
    <name type="scientific">Dawidia soli</name>
    <dbReference type="NCBI Taxonomy" id="2782352"/>
    <lineage>
        <taxon>Bacteria</taxon>
        <taxon>Pseudomonadati</taxon>
        <taxon>Bacteroidota</taxon>
        <taxon>Cytophagia</taxon>
        <taxon>Cytophagales</taxon>
        <taxon>Chryseotaleaceae</taxon>
        <taxon>Dawidia</taxon>
    </lineage>
</organism>
<comment type="caution">
    <text evidence="2">The sequence shown here is derived from an EMBL/GenBank/DDBJ whole genome shotgun (WGS) entry which is preliminary data.</text>
</comment>
<keyword evidence="3" id="KW-1185">Reference proteome</keyword>
<evidence type="ECO:0000256" key="1">
    <source>
        <dbReference type="SAM" id="SignalP"/>
    </source>
</evidence>
<reference evidence="2 3" key="1">
    <citation type="submission" date="2021-05" db="EMBL/GenBank/DDBJ databases">
        <title>A Polyphasic approach of four new species of the genus Ohtaekwangia: Ohtaekwangia histidinii sp. nov., Ohtaekwangia cretensis sp. nov., Ohtaekwangia indiensis sp. nov., Ohtaekwangia reichenbachii sp. nov. from diverse environment.</title>
        <authorList>
            <person name="Octaviana S."/>
        </authorList>
    </citation>
    <scope>NUCLEOTIDE SEQUENCE [LARGE SCALE GENOMIC DNA]</scope>
    <source>
        <strain evidence="2 3">PWU37</strain>
    </source>
</reference>